<proteinExistence type="predicted"/>
<reference evidence="5" key="1">
    <citation type="submission" date="2021-06" db="EMBL/GenBank/DDBJ databases">
        <authorList>
            <person name="Kallberg Y."/>
            <person name="Tangrot J."/>
            <person name="Rosling A."/>
        </authorList>
    </citation>
    <scope>NUCLEOTIDE SEQUENCE</scope>
    <source>
        <strain evidence="5">MA453B</strain>
    </source>
</reference>
<evidence type="ECO:0000313" key="6">
    <source>
        <dbReference type="Proteomes" id="UP000789405"/>
    </source>
</evidence>
<sequence>MPILKISSLFRASIILICYYIITFRLLEDLTLINRILSSQKIQTSYNDEKFLTYLPHSGFNNQLISLKNAIILSYVTNRTLIMPSVIIDKEITHSGFDKLYSKLERSIIMKKARLSSCSHRTNETTNIKDFCHKSNNHHEKFSMMYWDDLLDFTTLKKRIRIINRGHEFNHESLKKSFESIFYIKENSRYGYQYFDMDNMKRSLGRQYNKKFFISKFKSRPEKLIHFGSLHGSRRVNLDDKKNKEFLNEVKESLRFNHPELNLCIERIINELGGLKNYIGVHIRTGERKFGDEMFRIQANNTIKTILDQVNHYFLNERFNNTKCQHPIVFLATDAKNPKRTFRTFYSKFSPCIFSLTDFKHHLDIFNNIKTYDNYKLKKFFMPLVDLLVASSGGYFVGTDKSTFSKMAKEIHDFQIA</sequence>
<dbReference type="AlphaFoldDB" id="A0A9N9CEJ3"/>
<evidence type="ECO:0000256" key="4">
    <source>
        <dbReference type="SAM" id="Phobius"/>
    </source>
</evidence>
<dbReference type="PANTHER" id="PTHR36050:SF1">
    <property type="entry name" value="O-FUCOSYLTRANSFERASE 30"/>
    <property type="match status" value="1"/>
</dbReference>
<keyword evidence="3" id="KW-0119">Carbohydrate metabolism</keyword>
<protein>
    <submittedName>
        <fullName evidence="5">12131_t:CDS:1</fullName>
    </submittedName>
</protein>
<keyword evidence="6" id="KW-1185">Reference proteome</keyword>
<gene>
    <name evidence="5" type="ORF">DERYTH_LOCUS7476</name>
</gene>
<evidence type="ECO:0000313" key="5">
    <source>
        <dbReference type="EMBL" id="CAG8597596.1"/>
    </source>
</evidence>
<evidence type="ECO:0000256" key="1">
    <source>
        <dbReference type="ARBA" id="ARBA00022679"/>
    </source>
</evidence>
<feature type="transmembrane region" description="Helical" evidence="4">
    <location>
        <begin position="6"/>
        <end position="27"/>
    </location>
</feature>
<dbReference type="EMBL" id="CAJVPY010003652">
    <property type="protein sequence ID" value="CAG8597596.1"/>
    <property type="molecule type" value="Genomic_DNA"/>
</dbReference>
<organism evidence="5 6">
    <name type="scientific">Dentiscutata erythropus</name>
    <dbReference type="NCBI Taxonomy" id="1348616"/>
    <lineage>
        <taxon>Eukaryota</taxon>
        <taxon>Fungi</taxon>
        <taxon>Fungi incertae sedis</taxon>
        <taxon>Mucoromycota</taxon>
        <taxon>Glomeromycotina</taxon>
        <taxon>Glomeromycetes</taxon>
        <taxon>Diversisporales</taxon>
        <taxon>Gigasporaceae</taxon>
        <taxon>Dentiscutata</taxon>
    </lineage>
</organism>
<dbReference type="InterPro" id="IPR019378">
    <property type="entry name" value="GDP-Fuc_O-FucTrfase"/>
</dbReference>
<dbReference type="GO" id="GO:0006004">
    <property type="term" value="P:fucose metabolic process"/>
    <property type="evidence" value="ECO:0007669"/>
    <property type="project" value="UniProtKB-KW"/>
</dbReference>
<comment type="caution">
    <text evidence="5">The sequence shown here is derived from an EMBL/GenBank/DDBJ whole genome shotgun (WGS) entry which is preliminary data.</text>
</comment>
<evidence type="ECO:0000256" key="3">
    <source>
        <dbReference type="ARBA" id="ARBA00023277"/>
    </source>
</evidence>
<keyword evidence="4" id="KW-0812">Transmembrane</keyword>
<dbReference type="Proteomes" id="UP000789405">
    <property type="component" value="Unassembled WGS sequence"/>
</dbReference>
<keyword evidence="4" id="KW-0472">Membrane</keyword>
<dbReference type="PANTHER" id="PTHR36050">
    <property type="entry name" value="O-FUCOSYLTRANSFERASE 30"/>
    <property type="match status" value="1"/>
</dbReference>
<dbReference type="Gene3D" id="3.40.50.11350">
    <property type="match status" value="1"/>
</dbReference>
<dbReference type="CDD" id="cd11296">
    <property type="entry name" value="O-FucT_like"/>
    <property type="match status" value="1"/>
</dbReference>
<keyword evidence="4" id="KW-1133">Transmembrane helix</keyword>
<dbReference type="GO" id="GO:0016740">
    <property type="term" value="F:transferase activity"/>
    <property type="evidence" value="ECO:0007669"/>
    <property type="project" value="UniProtKB-KW"/>
</dbReference>
<keyword evidence="1" id="KW-0808">Transferase</keyword>
<accession>A0A9N9CEJ3</accession>
<dbReference type="OrthoDB" id="1882547at2759"/>
<dbReference type="Pfam" id="PF10250">
    <property type="entry name" value="O-FucT"/>
    <property type="match status" value="1"/>
</dbReference>
<evidence type="ECO:0000256" key="2">
    <source>
        <dbReference type="ARBA" id="ARBA00023253"/>
    </source>
</evidence>
<name>A0A9N9CEJ3_9GLOM</name>
<keyword evidence="2" id="KW-0294">Fucose metabolism</keyword>